<evidence type="ECO:0000256" key="3">
    <source>
        <dbReference type="ARBA" id="ARBA00022448"/>
    </source>
</evidence>
<dbReference type="PIRSF" id="PIRSF000090">
    <property type="entry name" value="Beta-ETF"/>
    <property type="match status" value="1"/>
</dbReference>
<dbReference type="SMART" id="SM00893">
    <property type="entry name" value="ETF"/>
    <property type="match status" value="1"/>
</dbReference>
<comment type="subunit">
    <text evidence="5">Heterodimer of an alpha and a beta subunit.</text>
</comment>
<dbReference type="Gene3D" id="3.40.50.620">
    <property type="entry name" value="HUPs"/>
    <property type="match status" value="1"/>
</dbReference>
<dbReference type="OrthoDB" id="276685at2759"/>
<keyword evidence="8" id="KW-1185">Reference proteome</keyword>
<proteinExistence type="inferred from homology"/>
<dbReference type="GO" id="GO:0009055">
    <property type="term" value="F:electron transfer activity"/>
    <property type="evidence" value="ECO:0007669"/>
    <property type="project" value="InterPro"/>
</dbReference>
<accession>A0A061IY68</accession>
<evidence type="ECO:0000256" key="5">
    <source>
        <dbReference type="PIRNR" id="PIRNR000090"/>
    </source>
</evidence>
<dbReference type="InterPro" id="IPR033948">
    <property type="entry name" value="ETF_beta_N"/>
</dbReference>
<reference evidence="7 8" key="1">
    <citation type="submission" date="2013-07" db="EMBL/GenBank/DDBJ databases">
        <authorList>
            <person name="Stoco P.H."/>
            <person name="Wagner G."/>
            <person name="Gerber A."/>
            <person name="Zaha A."/>
            <person name="Thompson C."/>
            <person name="Bartholomeu D.C."/>
            <person name="Luckemeyer D.D."/>
            <person name="Bahia D."/>
            <person name="Loreto E."/>
            <person name="Prestes E.B."/>
            <person name="Lima F.M."/>
            <person name="Rodrigues-Luiz G."/>
            <person name="Vallejo G.A."/>
            <person name="Filho J.F."/>
            <person name="Monteiro K.M."/>
            <person name="Tyler K.M."/>
            <person name="de Almeida L.G."/>
            <person name="Ortiz M.F."/>
            <person name="Siervo M.A."/>
            <person name="de Moraes M.H."/>
            <person name="Cunha O.L."/>
            <person name="Mendonca-Neto R."/>
            <person name="Silva R."/>
            <person name="Teixeira S.M."/>
            <person name="Murta S.M."/>
            <person name="Sincero T.C."/>
            <person name="Mendes T.A."/>
            <person name="Urmenyi T.P."/>
            <person name="Silva V.G."/>
            <person name="da Rocha W.D."/>
            <person name="Andersson B."/>
            <person name="Romanha A.J."/>
            <person name="Steindel M."/>
            <person name="de Vasconcelos A.T."/>
            <person name="Grisard E.C."/>
        </authorList>
    </citation>
    <scope>NUCLEOTIDE SEQUENCE [LARGE SCALE GENOMIC DNA]</scope>
    <source>
        <strain evidence="7 8">SC58</strain>
    </source>
</reference>
<keyword evidence="3 5" id="KW-0813">Transport</keyword>
<gene>
    <name evidence="7" type="ORF">TRSC58_06341</name>
</gene>
<evidence type="ECO:0000313" key="8">
    <source>
        <dbReference type="Proteomes" id="UP000031737"/>
    </source>
</evidence>
<dbReference type="CDD" id="cd01714">
    <property type="entry name" value="ETF_beta"/>
    <property type="match status" value="1"/>
</dbReference>
<dbReference type="GO" id="GO:0046395">
    <property type="term" value="P:carboxylic acid catabolic process"/>
    <property type="evidence" value="ECO:0007669"/>
    <property type="project" value="UniProtKB-ARBA"/>
</dbReference>
<comment type="function">
    <text evidence="5">The electron transfer flavoprotein serves as a specific electron acceptor for several dehydrogenases, including five acyl-CoA dehydrogenases, glutaryl-CoA and sarcosine dehydrogenase. It transfers the electrons to the main mitochondrial respiratory chain via ETF-ubiquinone oxidoreductase (ETF dehydrogenase).</text>
</comment>
<dbReference type="EMBL" id="AUPL01006341">
    <property type="protein sequence ID" value="ESL05992.1"/>
    <property type="molecule type" value="Genomic_DNA"/>
</dbReference>
<comment type="caution">
    <text evidence="7">The sequence shown here is derived from an EMBL/GenBank/DDBJ whole genome shotgun (WGS) entry which is preliminary data.</text>
</comment>
<evidence type="ECO:0000256" key="4">
    <source>
        <dbReference type="ARBA" id="ARBA00022982"/>
    </source>
</evidence>
<name>A0A061IY68_TRYRA</name>
<dbReference type="SUPFAM" id="SSF52402">
    <property type="entry name" value="Adenine nucleotide alpha hydrolases-like"/>
    <property type="match status" value="1"/>
</dbReference>
<dbReference type="GO" id="GO:0005759">
    <property type="term" value="C:mitochondrial matrix"/>
    <property type="evidence" value="ECO:0007669"/>
    <property type="project" value="UniProtKB-SubCell"/>
</dbReference>
<evidence type="ECO:0000256" key="1">
    <source>
        <dbReference type="ARBA" id="ARBA00004305"/>
    </source>
</evidence>
<dbReference type="FunFam" id="3.40.50.620:FF:000011">
    <property type="entry name" value="Electron transfer flavoprotein subunit beta"/>
    <property type="match status" value="1"/>
</dbReference>
<comment type="subcellular location">
    <subcellularLocation>
        <location evidence="1 5">Mitochondrion matrix</location>
    </subcellularLocation>
</comment>
<dbReference type="Proteomes" id="UP000031737">
    <property type="component" value="Unassembled WGS sequence"/>
</dbReference>
<dbReference type="InterPro" id="IPR014729">
    <property type="entry name" value="Rossmann-like_a/b/a_fold"/>
</dbReference>
<dbReference type="PANTHER" id="PTHR21294">
    <property type="entry name" value="ELECTRON TRANSFER FLAVOPROTEIN BETA-SUBUNIT"/>
    <property type="match status" value="1"/>
</dbReference>
<dbReference type="AlphaFoldDB" id="A0A061IY68"/>
<organism evidence="7 8">
    <name type="scientific">Trypanosoma rangeli SC58</name>
    <dbReference type="NCBI Taxonomy" id="429131"/>
    <lineage>
        <taxon>Eukaryota</taxon>
        <taxon>Discoba</taxon>
        <taxon>Euglenozoa</taxon>
        <taxon>Kinetoplastea</taxon>
        <taxon>Metakinetoplastina</taxon>
        <taxon>Trypanosomatida</taxon>
        <taxon>Trypanosomatidae</taxon>
        <taxon>Trypanosoma</taxon>
        <taxon>Herpetosoma</taxon>
    </lineage>
</organism>
<dbReference type="InterPro" id="IPR012255">
    <property type="entry name" value="ETF_b"/>
</dbReference>
<evidence type="ECO:0000256" key="2">
    <source>
        <dbReference type="ARBA" id="ARBA00007557"/>
    </source>
</evidence>
<protein>
    <recommendedName>
        <fullName evidence="5">Electron transfer flavoprotein subunit beta</fullName>
        <shortName evidence="5">Beta-ETF</shortName>
    </recommendedName>
</protein>
<dbReference type="InterPro" id="IPR014730">
    <property type="entry name" value="ETF_a/b_N"/>
</dbReference>
<keyword evidence="5" id="KW-0496">Mitochondrion</keyword>
<keyword evidence="4 5" id="KW-0249">Electron transport</keyword>
<comment type="similarity">
    <text evidence="2 5">Belongs to the ETF beta-subunit/FixA family.</text>
</comment>
<feature type="domain" description="Electron transfer flavoprotein alpha/beta-subunit N-terminal" evidence="6">
    <location>
        <begin position="38"/>
        <end position="230"/>
    </location>
</feature>
<dbReference type="VEuPathDB" id="TriTrypDB:TRSC58_06341"/>
<evidence type="ECO:0000259" key="6">
    <source>
        <dbReference type="SMART" id="SM00893"/>
    </source>
</evidence>
<dbReference type="PANTHER" id="PTHR21294:SF8">
    <property type="entry name" value="ELECTRON TRANSFER FLAVOPROTEIN SUBUNIT BETA"/>
    <property type="match status" value="1"/>
</dbReference>
<dbReference type="Pfam" id="PF01012">
    <property type="entry name" value="ETF"/>
    <property type="match status" value="1"/>
</dbReference>
<sequence length="268" mass="29596">MFQRTLPSLFAATPAAWMKVMVGVKRVVDYTVRVRVKGNRIQSEGLKMSVNPFDDIAIEEAIRLKEKKLVGEVIAVTVGNKKAEEVLRTAMALGCDKAIHIVTPEGEAEGLEPLAVAKIFQKLHEEIKPDLWILGKQAVDGDLGTTPQLLAGLLDIPQGTFASKVEVSDGKARVTREIDTGHQIVELHLPCVIATDLRLNTPRFPKLPNIMKARKKPIDSRDVSSLGVDIRPRLVREAVMEPPPRKAGVKVKSVEELYDKLHNEAKVI</sequence>
<evidence type="ECO:0000313" key="7">
    <source>
        <dbReference type="EMBL" id="ESL05992.1"/>
    </source>
</evidence>